<reference evidence="2" key="1">
    <citation type="journal article" date="2014" name="Int. J. Syst. Evol. Microbiol.">
        <title>Complete genome of a new Firmicutes species belonging to the dominant human colonic microbiota ('Ruminococcus bicirculans') reveals two chromosomes and a selective capacity to utilize plant glucans.</title>
        <authorList>
            <consortium name="NISC Comparative Sequencing Program"/>
            <person name="Wegmann U."/>
            <person name="Louis P."/>
            <person name="Goesmann A."/>
            <person name="Henrissat B."/>
            <person name="Duncan S.H."/>
            <person name="Flint H.J."/>
        </authorList>
    </citation>
    <scope>NUCLEOTIDE SEQUENCE</scope>
    <source>
        <strain evidence="2">CGMCC 1.15931</strain>
    </source>
</reference>
<organism evidence="3 4">
    <name type="scientific">Pseudoduganella buxea</name>
    <dbReference type="NCBI Taxonomy" id="1949069"/>
    <lineage>
        <taxon>Bacteria</taxon>
        <taxon>Pseudomonadati</taxon>
        <taxon>Pseudomonadota</taxon>
        <taxon>Betaproteobacteria</taxon>
        <taxon>Burkholderiales</taxon>
        <taxon>Oxalobacteraceae</taxon>
        <taxon>Telluria group</taxon>
        <taxon>Pseudoduganella</taxon>
    </lineage>
</organism>
<reference evidence="3 4" key="3">
    <citation type="submission" date="2019-11" db="EMBL/GenBank/DDBJ databases">
        <title>Type strains purchased from KCTC, JCM and DSMZ.</title>
        <authorList>
            <person name="Lu H."/>
        </authorList>
    </citation>
    <scope>NUCLEOTIDE SEQUENCE [LARGE SCALE GENOMIC DNA]</scope>
    <source>
        <strain evidence="3 4">KCTC 52429</strain>
    </source>
</reference>
<dbReference type="AlphaFoldDB" id="A0A6I3SU96"/>
<feature type="region of interest" description="Disordered" evidence="1">
    <location>
        <begin position="1"/>
        <end position="95"/>
    </location>
</feature>
<dbReference type="RefSeq" id="WP_155469557.1">
    <property type="nucleotide sequence ID" value="NZ_BMKG01000005.1"/>
</dbReference>
<dbReference type="Proteomes" id="UP000622638">
    <property type="component" value="Unassembled WGS sequence"/>
</dbReference>
<evidence type="ECO:0000256" key="1">
    <source>
        <dbReference type="SAM" id="MobiDB-lite"/>
    </source>
</evidence>
<dbReference type="EMBL" id="BMKG01000005">
    <property type="protein sequence ID" value="GGB94656.1"/>
    <property type="molecule type" value="Genomic_DNA"/>
</dbReference>
<proteinExistence type="predicted"/>
<name>A0A6I3SU96_9BURK</name>
<accession>A0A6I3SU96</accession>
<dbReference type="Proteomes" id="UP000430634">
    <property type="component" value="Unassembled WGS sequence"/>
</dbReference>
<reference evidence="5" key="2">
    <citation type="journal article" date="2019" name="Int. J. Syst. Evol. Microbiol.">
        <title>The Global Catalogue of Microorganisms (GCM) 10K type strain sequencing project: providing services to taxonomists for standard genome sequencing and annotation.</title>
        <authorList>
            <consortium name="The Broad Institute Genomics Platform"/>
            <consortium name="The Broad Institute Genome Sequencing Center for Infectious Disease"/>
            <person name="Wu L."/>
            <person name="Ma J."/>
        </authorList>
    </citation>
    <scope>NUCLEOTIDE SEQUENCE [LARGE SCALE GENOMIC DNA]</scope>
    <source>
        <strain evidence="5">CGMCC 1.15931</strain>
    </source>
</reference>
<dbReference type="OrthoDB" id="8926376at2"/>
<evidence type="ECO:0000313" key="4">
    <source>
        <dbReference type="Proteomes" id="UP000430634"/>
    </source>
</evidence>
<gene>
    <name evidence="2" type="ORF">GCM10011572_15740</name>
    <name evidence="3" type="ORF">GM672_05685</name>
</gene>
<keyword evidence="5" id="KW-1185">Reference proteome</keyword>
<protein>
    <submittedName>
        <fullName evidence="3">Uncharacterized protein</fullName>
    </submittedName>
</protein>
<reference evidence="2" key="4">
    <citation type="submission" date="2024-05" db="EMBL/GenBank/DDBJ databases">
        <authorList>
            <person name="Sun Q."/>
            <person name="Zhou Y."/>
        </authorList>
    </citation>
    <scope>NUCLEOTIDE SEQUENCE</scope>
    <source>
        <strain evidence="2">CGMCC 1.15931</strain>
    </source>
</reference>
<dbReference type="EMBL" id="WNKZ01000009">
    <property type="protein sequence ID" value="MTV52225.1"/>
    <property type="molecule type" value="Genomic_DNA"/>
</dbReference>
<evidence type="ECO:0000313" key="3">
    <source>
        <dbReference type="EMBL" id="MTV52225.1"/>
    </source>
</evidence>
<evidence type="ECO:0000313" key="5">
    <source>
        <dbReference type="Proteomes" id="UP000622638"/>
    </source>
</evidence>
<evidence type="ECO:0000313" key="2">
    <source>
        <dbReference type="EMBL" id="GGB94656.1"/>
    </source>
</evidence>
<sequence length="95" mass="10557">MSTENNPNDPQPNERDRQVNTDVQVGQTGGKRLPHERDESTQGAEHQVPRTRIQQAAEDIEQGLVDTDLREQRGIQKPPPDTGAEANPLPGVKRD</sequence>
<comment type="caution">
    <text evidence="3">The sequence shown here is derived from an EMBL/GenBank/DDBJ whole genome shotgun (WGS) entry which is preliminary data.</text>
</comment>